<protein>
    <submittedName>
        <fullName evidence="3">Heparinase II/III family protein</fullName>
    </submittedName>
</protein>
<feature type="domain" description="Heparinase II/III-like C-terminal" evidence="2">
    <location>
        <begin position="422"/>
        <end position="572"/>
    </location>
</feature>
<comment type="caution">
    <text evidence="3">The sequence shown here is derived from an EMBL/GenBank/DDBJ whole genome shotgun (WGS) entry which is preliminary data.</text>
</comment>
<dbReference type="InterPro" id="IPR008929">
    <property type="entry name" value="Chondroitin_lyas"/>
</dbReference>
<comment type="subcellular location">
    <subcellularLocation>
        <location evidence="1">Cell envelope</location>
    </subcellularLocation>
</comment>
<evidence type="ECO:0000313" key="4">
    <source>
        <dbReference type="Proteomes" id="UP001235064"/>
    </source>
</evidence>
<dbReference type="Gene3D" id="2.70.98.70">
    <property type="match status" value="1"/>
</dbReference>
<evidence type="ECO:0000256" key="1">
    <source>
        <dbReference type="ARBA" id="ARBA00004196"/>
    </source>
</evidence>
<dbReference type="RefSeq" id="WP_286288079.1">
    <property type="nucleotide sequence ID" value="NZ_JASXSZ010000002.1"/>
</dbReference>
<dbReference type="Pfam" id="PF07940">
    <property type="entry name" value="Hepar_II_III_C"/>
    <property type="match status" value="1"/>
</dbReference>
<accession>A0ABT7MXQ4</accession>
<keyword evidence="4" id="KW-1185">Reference proteome</keyword>
<reference evidence="3 4" key="1">
    <citation type="submission" date="2023-06" db="EMBL/GenBank/DDBJ databases">
        <title>Microbacterium sp. nov., isolated from a waste landfill.</title>
        <authorList>
            <person name="Wen W."/>
        </authorList>
    </citation>
    <scope>NUCLEOTIDE SEQUENCE [LARGE SCALE GENOMIC DNA]</scope>
    <source>
        <strain evidence="3 4">ASV49</strain>
    </source>
</reference>
<dbReference type="Proteomes" id="UP001235064">
    <property type="component" value="Unassembled WGS sequence"/>
</dbReference>
<dbReference type="InterPro" id="IPR012480">
    <property type="entry name" value="Hepar_II_III_C"/>
</dbReference>
<gene>
    <name evidence="3" type="ORF">QSV35_07705</name>
</gene>
<evidence type="ECO:0000259" key="2">
    <source>
        <dbReference type="Pfam" id="PF07940"/>
    </source>
</evidence>
<dbReference type="EMBL" id="JASXSZ010000002">
    <property type="protein sequence ID" value="MDL9979215.1"/>
    <property type="molecule type" value="Genomic_DNA"/>
</dbReference>
<evidence type="ECO:0000313" key="3">
    <source>
        <dbReference type="EMBL" id="MDL9979215.1"/>
    </source>
</evidence>
<organism evidence="3 4">
    <name type="scientific">Microbacterium candidum</name>
    <dbReference type="NCBI Taxonomy" id="3041922"/>
    <lineage>
        <taxon>Bacteria</taxon>
        <taxon>Bacillati</taxon>
        <taxon>Actinomycetota</taxon>
        <taxon>Actinomycetes</taxon>
        <taxon>Micrococcales</taxon>
        <taxon>Microbacteriaceae</taxon>
        <taxon>Microbacterium</taxon>
    </lineage>
</organism>
<name>A0ABT7MXQ4_9MICO</name>
<dbReference type="Gene3D" id="1.50.10.100">
    <property type="entry name" value="Chondroitin AC/alginate lyase"/>
    <property type="match status" value="1"/>
</dbReference>
<sequence>MSASVVTVRGPLAAAFAGADLRAAVVPPDQALPIASATDRGTWSRIAADAATVDPILTRARAERGALWPQPLASAAARFHRDGDRETWESAAFERQRRLSRAVVAAAVSSEDAWVDSVADGMTLLCEQSSWCWPAHDDSLTAHGSIVPVADDPYLDLGAGEVVAQLAWADQVLGEHLDDRFPGLRARIRHEASVRVFEPFLRRRDWPWLGLDGPPSNWSPWIHGNVLVAALRLLDRPGDEPTRIRVVGLAIEGLDRYVASLPDDGAIDEGYGYWWEGACRALEALDVLAHATGGRCDGPGARIPALVNAVAFPHRMQLGGPWFVSVADGRAKPPADLPRAALHRAARATGDADALAFAASHRFPGEPSATETAGLGRLLRAISDPVWVAAATGEPPLPRDVWLPSTQMLLARGQRGTAEGLTLVAKGGHNDEHHNHNDAGSFIVASDGVPVIVDAGRPTYTAQTFGPDRYGIWTMQSSWHSVPEVRGIPQSPGASFRARDVRHGDAELALDLAGAYDLPALRRWHRRIRLERGDRPRVVVEDAWDLDAWTGDAPEPETTVRLLLAGDVRLEDAGARVIPLDGAPPLDIRWPDDVAARLMTRELDDPVLKSSWGVRLTRLDLVVTARRVVSVTIQLQESTPGDTDD</sequence>
<proteinExistence type="predicted"/>